<dbReference type="Proteomes" id="UP000285768">
    <property type="component" value="Chromosome"/>
</dbReference>
<feature type="transmembrane region" description="Helical" evidence="1">
    <location>
        <begin position="25"/>
        <end position="46"/>
    </location>
</feature>
<reference evidence="2 3" key="1">
    <citation type="submission" date="2019-01" db="EMBL/GenBank/DDBJ databases">
        <title>Leucobacter muris sp. nov. isolated from the nose of a laboratory mouse.</title>
        <authorList>
            <person name="Benga L."/>
            <person name="Sproeer C."/>
            <person name="Schumann P."/>
            <person name="Verbarg S."/>
            <person name="Bunk B."/>
            <person name="Engelhardt E."/>
            <person name="Benten P.M."/>
            <person name="Sager M."/>
        </authorList>
    </citation>
    <scope>NUCLEOTIDE SEQUENCE [LARGE SCALE GENOMIC DNA]</scope>
    <source>
        <strain evidence="2 3">DSM 101948</strain>
    </source>
</reference>
<protein>
    <submittedName>
        <fullName evidence="2">Uncharacterized protein</fullName>
    </submittedName>
</protein>
<evidence type="ECO:0000313" key="3">
    <source>
        <dbReference type="Proteomes" id="UP000285768"/>
    </source>
</evidence>
<keyword evidence="3" id="KW-1185">Reference proteome</keyword>
<keyword evidence="1" id="KW-1133">Transmembrane helix</keyword>
<accession>A0ABX5QD67</accession>
<gene>
    <name evidence="2" type="ORF">Leucomu_02870</name>
</gene>
<dbReference type="RefSeq" id="WP_128386274.1">
    <property type="nucleotide sequence ID" value="NZ_CP035037.1"/>
</dbReference>
<dbReference type="EMBL" id="CP035037">
    <property type="protein sequence ID" value="QAB16997.1"/>
    <property type="molecule type" value="Genomic_DNA"/>
</dbReference>
<feature type="transmembrane region" description="Helical" evidence="1">
    <location>
        <begin position="52"/>
        <end position="74"/>
    </location>
</feature>
<keyword evidence="1" id="KW-0812">Transmembrane</keyword>
<name>A0ABX5QD67_9MICO</name>
<evidence type="ECO:0000256" key="1">
    <source>
        <dbReference type="SAM" id="Phobius"/>
    </source>
</evidence>
<proteinExistence type="predicted"/>
<keyword evidence="1" id="KW-0472">Membrane</keyword>
<evidence type="ECO:0000313" key="2">
    <source>
        <dbReference type="EMBL" id="QAB16997.1"/>
    </source>
</evidence>
<organism evidence="2 3">
    <name type="scientific">Leucobacter muris</name>
    <dbReference type="NCBI Taxonomy" id="1935379"/>
    <lineage>
        <taxon>Bacteria</taxon>
        <taxon>Bacillati</taxon>
        <taxon>Actinomycetota</taxon>
        <taxon>Actinomycetes</taxon>
        <taxon>Micrococcales</taxon>
        <taxon>Microbacteriaceae</taxon>
        <taxon>Leucobacter</taxon>
    </lineage>
</organism>
<sequence>MAAPLLTAAALEVVWGVLVMRAGRILAPGTAIGVCAVLGLAAILMLFTRTIGLAPCLALVGLHWITAVFAAVSLRGERREQRPNPRPRAFLLTLTAQAMIVAAITTPALAETEPGASAVPHGTSTHSHH</sequence>